<organism evidence="5 6">
    <name type="scientific">Tahibacter amnicola</name>
    <dbReference type="NCBI Taxonomy" id="2976241"/>
    <lineage>
        <taxon>Bacteria</taxon>
        <taxon>Pseudomonadati</taxon>
        <taxon>Pseudomonadota</taxon>
        <taxon>Gammaproteobacteria</taxon>
        <taxon>Lysobacterales</taxon>
        <taxon>Rhodanobacteraceae</taxon>
        <taxon>Tahibacter</taxon>
    </lineage>
</organism>
<dbReference type="SMART" id="SM00422">
    <property type="entry name" value="HTH_MERR"/>
    <property type="match status" value="1"/>
</dbReference>
<proteinExistence type="predicted"/>
<evidence type="ECO:0000259" key="4">
    <source>
        <dbReference type="PROSITE" id="PS50937"/>
    </source>
</evidence>
<evidence type="ECO:0000256" key="2">
    <source>
        <dbReference type="SAM" id="Coils"/>
    </source>
</evidence>
<dbReference type="EMBL" id="CP104694">
    <property type="protein sequence ID" value="UXI66438.1"/>
    <property type="molecule type" value="Genomic_DNA"/>
</dbReference>
<accession>A0ABY6B8N3</accession>
<dbReference type="PANTHER" id="PTHR30204:SF58">
    <property type="entry name" value="HTH-TYPE TRANSCRIPTIONAL REGULATOR YFMP"/>
    <property type="match status" value="1"/>
</dbReference>
<feature type="region of interest" description="Disordered" evidence="3">
    <location>
        <begin position="1"/>
        <end position="20"/>
    </location>
</feature>
<dbReference type="SUPFAM" id="SSF46955">
    <property type="entry name" value="Putative DNA-binding domain"/>
    <property type="match status" value="1"/>
</dbReference>
<reference evidence="5" key="1">
    <citation type="submission" date="2022-09" db="EMBL/GenBank/DDBJ databases">
        <title>Tahibacter sp. nov., isolated from a fresh water.</title>
        <authorList>
            <person name="Baek J.H."/>
            <person name="Lee J.K."/>
            <person name="Kim J.M."/>
            <person name="Jeon C.O."/>
        </authorList>
    </citation>
    <scope>NUCLEOTIDE SEQUENCE</scope>
    <source>
        <strain evidence="5">W38</strain>
    </source>
</reference>
<dbReference type="CDD" id="cd04776">
    <property type="entry name" value="HTH_GnyR"/>
    <property type="match status" value="1"/>
</dbReference>
<dbReference type="PROSITE" id="PS50937">
    <property type="entry name" value="HTH_MERR_2"/>
    <property type="match status" value="1"/>
</dbReference>
<protein>
    <submittedName>
        <fullName evidence="5">MerR family DNA-binding transcriptional regulator</fullName>
    </submittedName>
</protein>
<dbReference type="Gene3D" id="1.10.1660.10">
    <property type="match status" value="1"/>
</dbReference>
<gene>
    <name evidence="5" type="ORF">N4264_17000</name>
</gene>
<feature type="domain" description="HTH merR-type" evidence="4">
    <location>
        <begin position="42"/>
        <end position="98"/>
    </location>
</feature>
<evidence type="ECO:0000256" key="1">
    <source>
        <dbReference type="ARBA" id="ARBA00023125"/>
    </source>
</evidence>
<sequence>MTRRGKTPSKNQAAAAQKALDTHRETVDGDLFGIADLCREFDVTARALRFYEDKGLLAPRRINGTRIYSRRDRARLALILRAKAIGSPLEEIRHYLDLYGDHGEGRVQQLTYVVTRTDALMQELREKRANIDALLAELQLINENCQRQLDERRRGGAPRSVAVAR</sequence>
<dbReference type="GO" id="GO:0003677">
    <property type="term" value="F:DNA binding"/>
    <property type="evidence" value="ECO:0007669"/>
    <property type="project" value="UniProtKB-KW"/>
</dbReference>
<evidence type="ECO:0000256" key="3">
    <source>
        <dbReference type="SAM" id="MobiDB-lite"/>
    </source>
</evidence>
<keyword evidence="1 5" id="KW-0238">DNA-binding</keyword>
<evidence type="ECO:0000313" key="6">
    <source>
        <dbReference type="Proteomes" id="UP001064632"/>
    </source>
</evidence>
<dbReference type="Proteomes" id="UP001064632">
    <property type="component" value="Chromosome"/>
</dbReference>
<feature type="coiled-coil region" evidence="2">
    <location>
        <begin position="117"/>
        <end position="151"/>
    </location>
</feature>
<dbReference type="InterPro" id="IPR009061">
    <property type="entry name" value="DNA-bd_dom_put_sf"/>
</dbReference>
<keyword evidence="6" id="KW-1185">Reference proteome</keyword>
<name>A0ABY6B8N3_9GAMM</name>
<dbReference type="Pfam" id="PF13411">
    <property type="entry name" value="MerR_1"/>
    <property type="match status" value="1"/>
</dbReference>
<dbReference type="InterPro" id="IPR000551">
    <property type="entry name" value="MerR-type_HTH_dom"/>
</dbReference>
<dbReference type="PANTHER" id="PTHR30204">
    <property type="entry name" value="REDOX-CYCLING DRUG-SENSING TRANSCRIPTIONAL ACTIVATOR SOXR"/>
    <property type="match status" value="1"/>
</dbReference>
<dbReference type="InterPro" id="IPR047057">
    <property type="entry name" value="MerR_fam"/>
</dbReference>
<keyword evidence="2" id="KW-0175">Coiled coil</keyword>
<dbReference type="RefSeq" id="WP_261693422.1">
    <property type="nucleotide sequence ID" value="NZ_CP104694.1"/>
</dbReference>
<evidence type="ECO:0000313" key="5">
    <source>
        <dbReference type="EMBL" id="UXI66438.1"/>
    </source>
</evidence>